<reference evidence="1 2" key="1">
    <citation type="submission" date="2021-04" db="EMBL/GenBank/DDBJ databases">
        <title>novel species isolated from subtropical streams in China.</title>
        <authorList>
            <person name="Lu H."/>
        </authorList>
    </citation>
    <scope>NUCLEOTIDE SEQUENCE [LARGE SCALE GENOMIC DNA]</scope>
    <source>
        <strain evidence="1 2">FT147W</strain>
    </source>
</reference>
<evidence type="ECO:0000313" key="2">
    <source>
        <dbReference type="Proteomes" id="UP000682982"/>
    </source>
</evidence>
<protein>
    <submittedName>
        <fullName evidence="1">DUF535 family protein</fullName>
    </submittedName>
</protein>
<dbReference type="Pfam" id="PF04393">
    <property type="entry name" value="DUF535"/>
    <property type="match status" value="1"/>
</dbReference>
<evidence type="ECO:0000313" key="1">
    <source>
        <dbReference type="EMBL" id="MBR7793863.1"/>
    </source>
</evidence>
<proteinExistence type="predicted"/>
<accession>A0ABS5H4U9</accession>
<dbReference type="PANTHER" id="PTHR38785:SF1">
    <property type="entry name" value="HOMOLOG OF VIRK"/>
    <property type="match status" value="1"/>
</dbReference>
<dbReference type="Proteomes" id="UP000682982">
    <property type="component" value="Unassembled WGS sequence"/>
</dbReference>
<gene>
    <name evidence="1" type="ORF">KDM87_14800</name>
</gene>
<dbReference type="InterPro" id="IPR007488">
    <property type="entry name" value="DUF535"/>
</dbReference>
<dbReference type="PANTHER" id="PTHR38785">
    <property type="entry name" value="HOMOLOG OF VIRK"/>
    <property type="match status" value="1"/>
</dbReference>
<sequence length="327" mass="37565">MMNTLNTVMQTSEHQSVPVKTSLVTLADSLAGLSGTVRFRTMLKLYGRAILRSNLTYQWLHLLNSHHFYSDLVRARSRFIHKPYRPYISTLLNHDARVQVIQQHYAFMLGQGLHEIIRQASREPVDLAYFTGKTGNTYGIHLCAIDPMEREGELVLQLSQNQILIYSCAFTFFRENGCMHIYIGCIQGSREENAVQLIRSSTRDLYGIRPKNLLIKLVEQLGVQFNCETLRLVANTHRVVRRSIKQGKVLSDYDALWSEIGASKRKDGDYELICKKIVPPNLTLIQSKKRSEIKKRHDNMVFIVSAIKHHLTRLRKTAMVVLPNSID</sequence>
<comment type="caution">
    <text evidence="1">The sequence shown here is derived from an EMBL/GenBank/DDBJ whole genome shotgun (WGS) entry which is preliminary data.</text>
</comment>
<name>A0ABS5H4U9_9BURK</name>
<dbReference type="EMBL" id="JAGSPK010000005">
    <property type="protein sequence ID" value="MBR7793863.1"/>
    <property type="molecule type" value="Genomic_DNA"/>
</dbReference>
<organism evidence="1 2">
    <name type="scientific">Undibacterium rivi</name>
    <dbReference type="NCBI Taxonomy" id="2828729"/>
    <lineage>
        <taxon>Bacteria</taxon>
        <taxon>Pseudomonadati</taxon>
        <taxon>Pseudomonadota</taxon>
        <taxon>Betaproteobacteria</taxon>
        <taxon>Burkholderiales</taxon>
        <taxon>Oxalobacteraceae</taxon>
        <taxon>Undibacterium</taxon>
    </lineage>
</organism>
<keyword evidence="2" id="KW-1185">Reference proteome</keyword>